<gene>
    <name evidence="6" type="ORF">G3T61_02430</name>
</gene>
<name>A0A6B3LG24_VIBCL</name>
<dbReference type="PANTHER" id="PTHR47506:SF10">
    <property type="entry name" value="TRANSCRIPTIONAL REGULATORY PROTEIN"/>
    <property type="match status" value="1"/>
</dbReference>
<dbReference type="Gene3D" id="1.10.10.60">
    <property type="entry name" value="Homeodomain-like"/>
    <property type="match status" value="1"/>
</dbReference>
<evidence type="ECO:0000256" key="1">
    <source>
        <dbReference type="ARBA" id="ARBA00023015"/>
    </source>
</evidence>
<keyword evidence="2 4" id="KW-0238">DNA-binding</keyword>
<evidence type="ECO:0000256" key="4">
    <source>
        <dbReference type="PROSITE-ProRule" id="PRU00335"/>
    </source>
</evidence>
<dbReference type="Gene3D" id="1.10.357.10">
    <property type="entry name" value="Tetracycline Repressor, domain 2"/>
    <property type="match status" value="1"/>
</dbReference>
<accession>A0A6B3LG24</accession>
<dbReference type="InterPro" id="IPR036271">
    <property type="entry name" value="Tet_transcr_reg_TetR-rel_C_sf"/>
</dbReference>
<dbReference type="InterPro" id="IPR011075">
    <property type="entry name" value="TetR_C"/>
</dbReference>
<feature type="DNA-binding region" description="H-T-H motif" evidence="4">
    <location>
        <begin position="29"/>
        <end position="48"/>
    </location>
</feature>
<protein>
    <submittedName>
        <fullName evidence="6">TetR/AcrR family transcriptional regulator</fullName>
    </submittedName>
</protein>
<proteinExistence type="predicted"/>
<reference evidence="6" key="1">
    <citation type="submission" date="2020-02" db="EMBL/GenBank/DDBJ databases">
        <title>Genome Announcements.</title>
        <authorList>
            <person name="Abdulabbas H.T."/>
            <person name="Bunyan I.A."/>
            <person name="Abdul-Lateef L.A."/>
        </authorList>
    </citation>
    <scope>NUCLEOTIDE SEQUENCE</scope>
    <source>
        <strain evidence="6">NAG1</strain>
    </source>
</reference>
<comment type="caution">
    <text evidence="6">The sequence shown here is derived from an EMBL/GenBank/DDBJ whole genome shotgun (WGS) entry which is preliminary data.</text>
</comment>
<dbReference type="Pfam" id="PF00440">
    <property type="entry name" value="TetR_N"/>
    <property type="match status" value="1"/>
</dbReference>
<feature type="domain" description="HTH tetR-type" evidence="5">
    <location>
        <begin position="6"/>
        <end position="66"/>
    </location>
</feature>
<dbReference type="RefSeq" id="WP_001914702.1">
    <property type="nucleotide sequence ID" value="NZ_BAABUI010000003.1"/>
</dbReference>
<sequence>MARKCNFDREEKLHQAMTLFWQKGYANTAISDLVDHLQINRFSLYNAFGDKQKLYYEALDRYLNLVSSPALKDLELESAAWPELKAFLQHFSALQREGNRGCFMQNALVEHADTDDEVLSKGHALFDHLLHLITRALNNAIQQGQIAAHLCADSLAPLVLTQMQGMRVLGKAQRHANLEQGLEALIRLIEGDFTGAKACSI</sequence>
<organism evidence="6">
    <name type="scientific">Vibrio cholerae</name>
    <dbReference type="NCBI Taxonomy" id="666"/>
    <lineage>
        <taxon>Bacteria</taxon>
        <taxon>Pseudomonadati</taxon>
        <taxon>Pseudomonadota</taxon>
        <taxon>Gammaproteobacteria</taxon>
        <taxon>Vibrionales</taxon>
        <taxon>Vibrionaceae</taxon>
        <taxon>Vibrio</taxon>
    </lineage>
</organism>
<dbReference type="InterPro" id="IPR001647">
    <property type="entry name" value="HTH_TetR"/>
</dbReference>
<keyword evidence="1" id="KW-0805">Transcription regulation</keyword>
<dbReference type="SUPFAM" id="SSF48498">
    <property type="entry name" value="Tetracyclin repressor-like, C-terminal domain"/>
    <property type="match status" value="1"/>
</dbReference>
<keyword evidence="3" id="KW-0804">Transcription</keyword>
<dbReference type="PROSITE" id="PS50977">
    <property type="entry name" value="HTH_TETR_2"/>
    <property type="match status" value="1"/>
</dbReference>
<dbReference type="EMBL" id="JAAGVX010000001">
    <property type="protein sequence ID" value="NEM93046.1"/>
    <property type="molecule type" value="Genomic_DNA"/>
</dbReference>
<evidence type="ECO:0000259" key="5">
    <source>
        <dbReference type="PROSITE" id="PS50977"/>
    </source>
</evidence>
<dbReference type="InterPro" id="IPR009057">
    <property type="entry name" value="Homeodomain-like_sf"/>
</dbReference>
<evidence type="ECO:0000313" key="6">
    <source>
        <dbReference type="EMBL" id="NEM93046.1"/>
    </source>
</evidence>
<evidence type="ECO:0000256" key="2">
    <source>
        <dbReference type="ARBA" id="ARBA00023125"/>
    </source>
</evidence>
<dbReference type="SUPFAM" id="SSF46689">
    <property type="entry name" value="Homeodomain-like"/>
    <property type="match status" value="1"/>
</dbReference>
<dbReference type="Pfam" id="PF16925">
    <property type="entry name" value="TetR_C_13"/>
    <property type="match status" value="1"/>
</dbReference>
<evidence type="ECO:0000256" key="3">
    <source>
        <dbReference type="ARBA" id="ARBA00023163"/>
    </source>
</evidence>
<dbReference type="PANTHER" id="PTHR47506">
    <property type="entry name" value="TRANSCRIPTIONAL REGULATORY PROTEIN"/>
    <property type="match status" value="1"/>
</dbReference>
<dbReference type="GO" id="GO:0003677">
    <property type="term" value="F:DNA binding"/>
    <property type="evidence" value="ECO:0007669"/>
    <property type="project" value="UniProtKB-UniRule"/>
</dbReference>
<dbReference type="AlphaFoldDB" id="A0A6B3LG24"/>